<sequence>MTDPQNPTPSGDQPPAYQPPAGDPASYQAPAYGASAPEQPGAAPAYAAPAYPTEGYGAPQPVNPGKTMGIVALILAIVPIGLQLVGLILGIVALVQSKKAGQKNGMALAAIIVSSVLIVLGVIVGIVVFTLFASAVGDINSQVEACIANGGTGYIEVWGQQLSCEEVLNQAGR</sequence>
<accession>A0AA40VM94</accession>
<feature type="region of interest" description="Disordered" evidence="1">
    <location>
        <begin position="1"/>
        <end position="42"/>
    </location>
</feature>
<dbReference type="AlphaFoldDB" id="A0AA40VM94"/>
<evidence type="ECO:0000313" key="3">
    <source>
        <dbReference type="EMBL" id="MBB4139577.1"/>
    </source>
</evidence>
<name>A0AA40VM94_9MICO</name>
<feature type="transmembrane region" description="Helical" evidence="2">
    <location>
        <begin position="107"/>
        <end position="132"/>
    </location>
</feature>
<dbReference type="RefSeq" id="WP_183499222.1">
    <property type="nucleotide sequence ID" value="NZ_BAABCO010000001.1"/>
</dbReference>
<organism evidence="3 4">
    <name type="scientific">Microbacterium invictum</name>
    <dbReference type="NCBI Taxonomy" id="515415"/>
    <lineage>
        <taxon>Bacteria</taxon>
        <taxon>Bacillati</taxon>
        <taxon>Actinomycetota</taxon>
        <taxon>Actinomycetes</taxon>
        <taxon>Micrococcales</taxon>
        <taxon>Microbacteriaceae</taxon>
        <taxon>Microbacterium</taxon>
    </lineage>
</organism>
<comment type="caution">
    <text evidence="3">The sequence shown here is derived from an EMBL/GenBank/DDBJ whole genome shotgun (WGS) entry which is preliminary data.</text>
</comment>
<feature type="transmembrane region" description="Helical" evidence="2">
    <location>
        <begin position="70"/>
        <end position="95"/>
    </location>
</feature>
<feature type="compositionally biased region" description="Polar residues" evidence="1">
    <location>
        <begin position="1"/>
        <end position="11"/>
    </location>
</feature>
<dbReference type="Proteomes" id="UP000549113">
    <property type="component" value="Unassembled WGS sequence"/>
</dbReference>
<evidence type="ECO:0000256" key="1">
    <source>
        <dbReference type="SAM" id="MobiDB-lite"/>
    </source>
</evidence>
<evidence type="ECO:0000256" key="2">
    <source>
        <dbReference type="SAM" id="Phobius"/>
    </source>
</evidence>
<keyword evidence="2" id="KW-0472">Membrane</keyword>
<keyword evidence="2" id="KW-1133">Transmembrane helix</keyword>
<dbReference type="EMBL" id="JACIFH010000001">
    <property type="protein sequence ID" value="MBB4139577.1"/>
    <property type="molecule type" value="Genomic_DNA"/>
</dbReference>
<evidence type="ECO:0008006" key="5">
    <source>
        <dbReference type="Google" id="ProtNLM"/>
    </source>
</evidence>
<keyword evidence="4" id="KW-1185">Reference proteome</keyword>
<keyword evidence="2" id="KW-0812">Transmembrane</keyword>
<proteinExistence type="predicted"/>
<protein>
    <recommendedName>
        <fullName evidence="5">DUF4190 domain-containing protein</fullName>
    </recommendedName>
</protein>
<gene>
    <name evidence="3" type="ORF">BKA10_001371</name>
</gene>
<reference evidence="3 4" key="1">
    <citation type="submission" date="2020-08" db="EMBL/GenBank/DDBJ databases">
        <title>Sequencing the genomes of 1000 actinobacteria strains.</title>
        <authorList>
            <person name="Klenk H.-P."/>
        </authorList>
    </citation>
    <scope>NUCLEOTIDE SEQUENCE [LARGE SCALE GENOMIC DNA]</scope>
    <source>
        <strain evidence="3 4">DSM 19600</strain>
    </source>
</reference>
<evidence type="ECO:0000313" key="4">
    <source>
        <dbReference type="Proteomes" id="UP000549113"/>
    </source>
</evidence>